<name>A0A8S4RYJ1_9NEOP</name>
<proteinExistence type="predicted"/>
<evidence type="ECO:0000313" key="2">
    <source>
        <dbReference type="EMBL" id="CAH2243972.1"/>
    </source>
</evidence>
<dbReference type="Proteomes" id="UP000838756">
    <property type="component" value="Unassembled WGS sequence"/>
</dbReference>
<evidence type="ECO:0000313" key="3">
    <source>
        <dbReference type="Proteomes" id="UP000838756"/>
    </source>
</evidence>
<feature type="signal peptide" evidence="1">
    <location>
        <begin position="1"/>
        <end position="18"/>
    </location>
</feature>
<organism evidence="2 3">
    <name type="scientific">Pararge aegeria aegeria</name>
    <dbReference type="NCBI Taxonomy" id="348720"/>
    <lineage>
        <taxon>Eukaryota</taxon>
        <taxon>Metazoa</taxon>
        <taxon>Ecdysozoa</taxon>
        <taxon>Arthropoda</taxon>
        <taxon>Hexapoda</taxon>
        <taxon>Insecta</taxon>
        <taxon>Pterygota</taxon>
        <taxon>Neoptera</taxon>
        <taxon>Endopterygota</taxon>
        <taxon>Lepidoptera</taxon>
        <taxon>Glossata</taxon>
        <taxon>Ditrysia</taxon>
        <taxon>Papilionoidea</taxon>
        <taxon>Nymphalidae</taxon>
        <taxon>Satyrinae</taxon>
        <taxon>Satyrini</taxon>
        <taxon>Parargina</taxon>
        <taxon>Pararge</taxon>
    </lineage>
</organism>
<keyword evidence="3" id="KW-1185">Reference proteome</keyword>
<dbReference type="AlphaFoldDB" id="A0A8S4RYJ1"/>
<sequence length="78" mass="8669">MSCFLWCVTVCLLQYLGSFPAGGGEHAARVDTVSRRLHLMKDARAILGVKGSNVKRIRLGLFPEQQTLLEKISSHQTQ</sequence>
<dbReference type="EMBL" id="CAKXAJ010025787">
    <property type="protein sequence ID" value="CAH2243972.1"/>
    <property type="molecule type" value="Genomic_DNA"/>
</dbReference>
<accession>A0A8S4RYJ1</accession>
<comment type="caution">
    <text evidence="2">The sequence shown here is derived from an EMBL/GenBank/DDBJ whole genome shotgun (WGS) entry which is preliminary data.</text>
</comment>
<evidence type="ECO:0000256" key="1">
    <source>
        <dbReference type="SAM" id="SignalP"/>
    </source>
</evidence>
<protein>
    <submittedName>
        <fullName evidence="2">Jg25384 protein</fullName>
    </submittedName>
</protein>
<reference evidence="2" key="1">
    <citation type="submission" date="2022-03" db="EMBL/GenBank/DDBJ databases">
        <authorList>
            <person name="Lindestad O."/>
        </authorList>
    </citation>
    <scope>NUCLEOTIDE SEQUENCE</scope>
</reference>
<keyword evidence="1" id="KW-0732">Signal</keyword>
<feature type="chain" id="PRO_5035863241" evidence="1">
    <location>
        <begin position="19"/>
        <end position="78"/>
    </location>
</feature>
<gene>
    <name evidence="2" type="primary">jg25384</name>
    <name evidence="2" type="ORF">PAEG_LOCUS19992</name>
</gene>